<dbReference type="InterPro" id="IPR044855">
    <property type="entry name" value="CoA-Trfase_III_dom3_sf"/>
</dbReference>
<dbReference type="SUPFAM" id="SSF89796">
    <property type="entry name" value="CoA-transferase family III (CaiB/BaiF)"/>
    <property type="match status" value="1"/>
</dbReference>
<dbReference type="PANTHER" id="PTHR48207:SF3">
    <property type="entry name" value="SUCCINATE--HYDROXYMETHYLGLUTARATE COA-TRANSFERASE"/>
    <property type="match status" value="1"/>
</dbReference>
<organism evidence="2 3">
    <name type="scientific">Symbiobacterium thermophilum</name>
    <dbReference type="NCBI Taxonomy" id="2734"/>
    <lineage>
        <taxon>Bacteria</taxon>
        <taxon>Bacillati</taxon>
        <taxon>Bacillota</taxon>
        <taxon>Clostridia</taxon>
        <taxon>Eubacteriales</taxon>
        <taxon>Symbiobacteriaceae</taxon>
        <taxon>Symbiobacterium</taxon>
    </lineage>
</organism>
<dbReference type="AlphaFoldDB" id="A0A953IB84"/>
<reference evidence="2" key="1">
    <citation type="submission" date="2017-11" db="EMBL/GenBank/DDBJ databases">
        <title>Three new genomes from thermophilic consortium.</title>
        <authorList>
            <person name="Quaggio R."/>
            <person name="Amgarten D."/>
            <person name="Setubal J.C."/>
        </authorList>
    </citation>
    <scope>NUCLEOTIDE SEQUENCE</scope>
    <source>
        <strain evidence="2">ZCTH01-B2</strain>
    </source>
</reference>
<gene>
    <name evidence="2" type="ORF">CWE10_16940</name>
</gene>
<evidence type="ECO:0000256" key="1">
    <source>
        <dbReference type="ARBA" id="ARBA00022679"/>
    </source>
</evidence>
<keyword evidence="1 2" id="KW-0808">Transferase</keyword>
<dbReference type="GO" id="GO:0008410">
    <property type="term" value="F:CoA-transferase activity"/>
    <property type="evidence" value="ECO:0007669"/>
    <property type="project" value="TreeGrafter"/>
</dbReference>
<evidence type="ECO:0000313" key="3">
    <source>
        <dbReference type="Proteomes" id="UP000732377"/>
    </source>
</evidence>
<accession>A0A953IB84</accession>
<name>A0A953IB84_SYMTR</name>
<dbReference type="PANTHER" id="PTHR48207">
    <property type="entry name" value="SUCCINATE--HYDROXYMETHYLGLUTARATE COA-TRANSFERASE"/>
    <property type="match status" value="1"/>
</dbReference>
<dbReference type="Gene3D" id="3.30.1540.10">
    <property type="entry name" value="formyl-coa transferase, domain 3"/>
    <property type="match status" value="1"/>
</dbReference>
<dbReference type="Pfam" id="PF02515">
    <property type="entry name" value="CoA_transf_3"/>
    <property type="match status" value="1"/>
</dbReference>
<dbReference type="Proteomes" id="UP000732377">
    <property type="component" value="Unassembled WGS sequence"/>
</dbReference>
<dbReference type="InterPro" id="IPR023606">
    <property type="entry name" value="CoA-Trfase_III_dom_1_sf"/>
</dbReference>
<dbReference type="Gene3D" id="3.40.50.10540">
    <property type="entry name" value="Crotonobetainyl-coa:carnitine coa-transferase, domain 1"/>
    <property type="match status" value="1"/>
</dbReference>
<proteinExistence type="predicted"/>
<feature type="non-terminal residue" evidence="2">
    <location>
        <position position="354"/>
    </location>
</feature>
<protein>
    <submittedName>
        <fullName evidence="2">Formyl-CoA transferase</fullName>
    </submittedName>
</protein>
<dbReference type="EMBL" id="PIUK01000262">
    <property type="protein sequence ID" value="MBY6277843.1"/>
    <property type="molecule type" value="Genomic_DNA"/>
</dbReference>
<evidence type="ECO:0000313" key="2">
    <source>
        <dbReference type="EMBL" id="MBY6277843.1"/>
    </source>
</evidence>
<dbReference type="InterPro" id="IPR003673">
    <property type="entry name" value="CoA-Trfase_fam_III"/>
</dbReference>
<comment type="caution">
    <text evidence="2">The sequence shown here is derived from an EMBL/GenBank/DDBJ whole genome shotgun (WGS) entry which is preliminary data.</text>
</comment>
<dbReference type="InterPro" id="IPR050483">
    <property type="entry name" value="CoA-transferase_III_domain"/>
</dbReference>
<sequence>MLDLSRVLAGPYCAQMLGDAGADVIKVESPAGDDTRAWGPPFLAGCEPQPGRPGDSAYYVSCNRNKRGIVLDLTTPHGQEALRRLAARADVLIENFKPGTMERWGLGYEDVLRPLNPRLVYVNISGYGRTGPDADLPGYDFVAQAVGGLMSITGEPEGDPMKVGVAVTDLTTGMMAAFAVCAALIARQATGRGQRVDLSLLETQVAWLANVGQSYLVSGQPPRRWGNAHASIVPYELFHAADRPIVIGVGNDAQFARFCAVLGRPEWAADERFATNPARLRHRRELVGLIARELRTRPAAEWLAAMRAAGVPSGPVRTIPEVFADPQVLARGMKVECNHPVAGLISLIGIPFKF</sequence>